<sequence length="219" mass="24634">MKKYLLSFALVLMSLTAFAQTDYEKIMAEKIAKIETCKTPEDFQALSNDFQRIGSKESSQWLPPYYAAFSQIQKGRVMMRNGNTQDLDGVAAQAEKYLGTAQSLAGGDNAEIHLLKKMAYSLRMMVNPQQRFMTDGARASEELTRAEKLDPSNPRITLIKAEDIYFTPEQYGGSKSKGMEMFKDAVSKFNAYKPKTALDPNWGKAEAEYFMSLPIEGTK</sequence>
<evidence type="ECO:0000256" key="1">
    <source>
        <dbReference type="SAM" id="SignalP"/>
    </source>
</evidence>
<evidence type="ECO:0000313" key="3">
    <source>
        <dbReference type="Proteomes" id="UP001595735"/>
    </source>
</evidence>
<name>A0ABV7XT05_9FLAO</name>
<evidence type="ECO:0000313" key="2">
    <source>
        <dbReference type="EMBL" id="MFC3754890.1"/>
    </source>
</evidence>
<organism evidence="2 3">
    <name type="scientific">Chryseobacterium tructae</name>
    <dbReference type="NCBI Taxonomy" id="1037380"/>
    <lineage>
        <taxon>Bacteria</taxon>
        <taxon>Pseudomonadati</taxon>
        <taxon>Bacteroidota</taxon>
        <taxon>Flavobacteriia</taxon>
        <taxon>Flavobacteriales</taxon>
        <taxon>Weeksellaceae</taxon>
        <taxon>Chryseobacterium group</taxon>
        <taxon>Chryseobacterium</taxon>
    </lineage>
</organism>
<reference evidence="3" key="1">
    <citation type="journal article" date="2019" name="Int. J. Syst. Evol. Microbiol.">
        <title>The Global Catalogue of Microorganisms (GCM) 10K type strain sequencing project: providing services to taxonomists for standard genome sequencing and annotation.</title>
        <authorList>
            <consortium name="The Broad Institute Genomics Platform"/>
            <consortium name="The Broad Institute Genome Sequencing Center for Infectious Disease"/>
            <person name="Wu L."/>
            <person name="Ma J."/>
        </authorList>
    </citation>
    <scope>NUCLEOTIDE SEQUENCE [LARGE SCALE GENOMIC DNA]</scope>
    <source>
        <strain evidence="3">CECT 7798</strain>
    </source>
</reference>
<keyword evidence="3" id="KW-1185">Reference proteome</keyword>
<keyword evidence="1" id="KW-0732">Signal</keyword>
<proteinExistence type="predicted"/>
<gene>
    <name evidence="2" type="ORF">ACFONJ_02730</name>
</gene>
<dbReference type="Proteomes" id="UP001595735">
    <property type="component" value="Unassembled WGS sequence"/>
</dbReference>
<protein>
    <submittedName>
        <fullName evidence="2">Uncharacterized protein</fullName>
    </submittedName>
</protein>
<dbReference type="EMBL" id="JBHRYO010000001">
    <property type="protein sequence ID" value="MFC3754890.1"/>
    <property type="molecule type" value="Genomic_DNA"/>
</dbReference>
<dbReference type="RefSeq" id="WP_290302162.1">
    <property type="nucleotide sequence ID" value="NZ_JAUFQR010000003.1"/>
</dbReference>
<feature type="chain" id="PRO_5046162999" evidence="1">
    <location>
        <begin position="20"/>
        <end position="219"/>
    </location>
</feature>
<comment type="caution">
    <text evidence="2">The sequence shown here is derived from an EMBL/GenBank/DDBJ whole genome shotgun (WGS) entry which is preliminary data.</text>
</comment>
<feature type="signal peptide" evidence="1">
    <location>
        <begin position="1"/>
        <end position="19"/>
    </location>
</feature>
<accession>A0ABV7XT05</accession>